<reference evidence="1" key="1">
    <citation type="submission" date="2013-05" db="EMBL/GenBank/DDBJ databases">
        <authorList>
            <person name="Harkins D.M."/>
            <person name="Durkin A.S."/>
            <person name="Brinkac L.M."/>
            <person name="Haft D.H."/>
            <person name="Selengut J.D."/>
            <person name="Sanka R."/>
            <person name="DePew J."/>
            <person name="Purushe J."/>
            <person name="Hartskeerl R.A."/>
            <person name="Ahmed A."/>
            <person name="van der Linden H."/>
            <person name="Goris M.G.A."/>
            <person name="Vinetz J.M."/>
            <person name="Sutton G.G."/>
            <person name="Nierman W.C."/>
            <person name="Fouts D.E."/>
        </authorList>
    </citation>
    <scope>NUCLEOTIDE SEQUENCE [LARGE SCALE GENOMIC DNA]</scope>
    <source>
        <strain evidence="1">5399</strain>
    </source>
</reference>
<dbReference type="EMBL" id="AHMO02000011">
    <property type="protein sequence ID" value="EQA43273.1"/>
    <property type="molecule type" value="Genomic_DNA"/>
</dbReference>
<evidence type="ECO:0000313" key="1">
    <source>
        <dbReference type="EMBL" id="EQA43273.1"/>
    </source>
</evidence>
<organism evidence="1 2">
    <name type="scientific">Leptospira broomii serovar Hurstbridge str. 5399</name>
    <dbReference type="NCBI Taxonomy" id="1049789"/>
    <lineage>
        <taxon>Bacteria</taxon>
        <taxon>Pseudomonadati</taxon>
        <taxon>Spirochaetota</taxon>
        <taxon>Spirochaetia</taxon>
        <taxon>Leptospirales</taxon>
        <taxon>Leptospiraceae</taxon>
        <taxon>Leptospira</taxon>
    </lineage>
</organism>
<protein>
    <submittedName>
        <fullName evidence="1">Uncharacterized protein</fullName>
    </submittedName>
</protein>
<dbReference type="AlphaFoldDB" id="T0GCX8"/>
<sequence>MSISKDSSYLIFEENCKTKCKTKQLERSILGFVYLVCFLANRFRRETSLFQSEK</sequence>
<name>T0GCX8_9LEPT</name>
<evidence type="ECO:0000313" key="2">
    <source>
        <dbReference type="Proteomes" id="UP000015454"/>
    </source>
</evidence>
<keyword evidence="2" id="KW-1185">Reference proteome</keyword>
<dbReference type="STRING" id="1049789.LEP1GSC050_1362"/>
<dbReference type="Proteomes" id="UP000015454">
    <property type="component" value="Unassembled WGS sequence"/>
</dbReference>
<accession>T0GCX8</accession>
<gene>
    <name evidence="1" type="ORF">LEP1GSC050_1362</name>
</gene>
<comment type="caution">
    <text evidence="1">The sequence shown here is derived from an EMBL/GenBank/DDBJ whole genome shotgun (WGS) entry which is preliminary data.</text>
</comment>
<proteinExistence type="predicted"/>